<evidence type="ECO:0000256" key="1">
    <source>
        <dbReference type="ARBA" id="ARBA00022729"/>
    </source>
</evidence>
<evidence type="ECO:0000256" key="3">
    <source>
        <dbReference type="SAM" id="MobiDB-lite"/>
    </source>
</evidence>
<dbReference type="InterPro" id="IPR010928">
    <property type="entry name" value="MelC1"/>
</dbReference>
<dbReference type="EMBL" id="BAAATM010000012">
    <property type="protein sequence ID" value="GAA2537276.1"/>
    <property type="molecule type" value="Genomic_DNA"/>
</dbReference>
<dbReference type="InterPro" id="IPR023199">
    <property type="entry name" value="GriE/MELC1_sf"/>
</dbReference>
<keyword evidence="5" id="KW-1185">Reference proteome</keyword>
<name>A0ABP6B4F3_9ACTN</name>
<evidence type="ECO:0000313" key="4">
    <source>
        <dbReference type="EMBL" id="GAA2537276.1"/>
    </source>
</evidence>
<dbReference type="Gene3D" id="3.30.1880.10">
    <property type="entry name" value="protein ne1242 domain like"/>
    <property type="match status" value="1"/>
</dbReference>
<protein>
    <submittedName>
        <fullName evidence="4">Tyrosinase cofactor</fullName>
    </submittedName>
</protein>
<evidence type="ECO:0000313" key="5">
    <source>
        <dbReference type="Proteomes" id="UP001501095"/>
    </source>
</evidence>
<gene>
    <name evidence="4" type="ORF">GCM10010423_38240</name>
</gene>
<comment type="caution">
    <text evidence="4">The sequence shown here is derived from an EMBL/GenBank/DDBJ whole genome shotgun (WGS) entry which is preliminary data.</text>
</comment>
<evidence type="ECO:0000256" key="2">
    <source>
        <dbReference type="ARBA" id="ARBA00023008"/>
    </source>
</evidence>
<accession>A0ABP6B4F3</accession>
<reference evidence="5" key="1">
    <citation type="journal article" date="2019" name="Int. J. Syst. Evol. Microbiol.">
        <title>The Global Catalogue of Microorganisms (GCM) 10K type strain sequencing project: providing services to taxonomists for standard genome sequencing and annotation.</title>
        <authorList>
            <consortium name="The Broad Institute Genomics Platform"/>
            <consortium name="The Broad Institute Genome Sequencing Center for Infectious Disease"/>
            <person name="Wu L."/>
            <person name="Ma J."/>
        </authorList>
    </citation>
    <scope>NUCLEOTIDE SEQUENCE [LARGE SCALE GENOMIC DNA]</scope>
    <source>
        <strain evidence="5">JCM 6924</strain>
    </source>
</reference>
<keyword evidence="2" id="KW-0186">Copper</keyword>
<dbReference type="Proteomes" id="UP001501095">
    <property type="component" value="Unassembled WGS sequence"/>
</dbReference>
<dbReference type="Pfam" id="PF06236">
    <property type="entry name" value="MelC1"/>
    <property type="match status" value="1"/>
</dbReference>
<proteinExistence type="predicted"/>
<feature type="region of interest" description="Disordered" evidence="3">
    <location>
        <begin position="174"/>
        <end position="199"/>
    </location>
</feature>
<sequence length="199" mass="20892">MAPAAVTAGAFGRLPLRQPERIEEHSMVVGVGGVPVGAQAGPAPEGDKRPTRRGLMRGLVVAALGAAAVPVVALSRSEESGALGEPGDFGGKNTDVLAGDGMFEEIYRGRRIRGVPVPAPEQAVGDVEWHVTVDGRPLHLMRRADGSWLSMVDHYRSYPTPLAATRAAVDELGPGRHLRDLPGHGPGRHQEGDPHGVHA</sequence>
<keyword evidence="1" id="KW-0732">Signal</keyword>
<organism evidence="4 5">
    <name type="scientific">Streptomyces levis</name>
    <dbReference type="NCBI Taxonomy" id="285566"/>
    <lineage>
        <taxon>Bacteria</taxon>
        <taxon>Bacillati</taxon>
        <taxon>Actinomycetota</taxon>
        <taxon>Actinomycetes</taxon>
        <taxon>Kitasatosporales</taxon>
        <taxon>Streptomycetaceae</taxon>
        <taxon>Streptomyces</taxon>
    </lineage>
</organism>